<feature type="region of interest" description="Disordered" evidence="1">
    <location>
        <begin position="1"/>
        <end position="24"/>
    </location>
</feature>
<feature type="compositionally biased region" description="Basic residues" evidence="1">
    <location>
        <begin position="53"/>
        <end position="65"/>
    </location>
</feature>
<evidence type="ECO:0000313" key="2">
    <source>
        <dbReference type="EMBL" id="CAB4185927.1"/>
    </source>
</evidence>
<organism evidence="2">
    <name type="scientific">uncultured Caudovirales phage</name>
    <dbReference type="NCBI Taxonomy" id="2100421"/>
    <lineage>
        <taxon>Viruses</taxon>
        <taxon>Duplodnaviria</taxon>
        <taxon>Heunggongvirae</taxon>
        <taxon>Uroviricota</taxon>
        <taxon>Caudoviricetes</taxon>
        <taxon>Peduoviridae</taxon>
        <taxon>Maltschvirus</taxon>
        <taxon>Maltschvirus maltsch</taxon>
    </lineage>
</organism>
<dbReference type="Pfam" id="PF03237">
    <property type="entry name" value="Terminase_6N"/>
    <property type="match status" value="1"/>
</dbReference>
<evidence type="ECO:0000256" key="1">
    <source>
        <dbReference type="SAM" id="MobiDB-lite"/>
    </source>
</evidence>
<sequence>MALPRTDDWGASADHEPPLAETGEIAPSLDASGIAHLKCNRSHGGRLGSQRANAKRAKPQTRFSRHTTSTPAAPVLYPPEGSGKAKGAPVAPAFHQDGFVLPRIETRAPATVTGTHGESAAKWLRTVYGMDLRGWQRYALMRALEHDADGALVWPMVILTVGRQSGKSWLSRAVCMWRLHHAELFGETQTILHVANKRDTAMEVLRPAGLWAVEKYGKSATKWGNTAAGITLPSGDRWLIHAANDSAGVGYSVSMVFLDEAWKIQLSVLDSALQPTMAERAQAQAWLVSTAGDSTSELMITYRSTAINNLEPDESGGILLLEWSSPPEADPEDVETWMWASPEWTPKREAFVRQQFGRIEESSFRREWCNQWVTRSGHWLKDSWWADTTSDTQLPNDVTWTIAVESAFDGMGHAVAIAAVLDDGRLVVRATTHRTIREVDERLAEIRAEHPQLHVIVTPGYVDRLRQHFDDLVGQREAVAGTQNLIDLFDRRAILHEGSTMLHEHFANSTIAKRQAGWVLSSSMGAGGSYAARAVMFAAAQATKTPKPLAVIHSRRRA</sequence>
<evidence type="ECO:0000313" key="3">
    <source>
        <dbReference type="EMBL" id="CAB4216927.1"/>
    </source>
</evidence>
<protein>
    <submittedName>
        <fullName evidence="2">Uncharacterized protein</fullName>
    </submittedName>
</protein>
<feature type="compositionally biased region" description="Basic and acidic residues" evidence="1">
    <location>
        <begin position="1"/>
        <end position="18"/>
    </location>
</feature>
<name>A0A6J5QTP5_9CAUD</name>
<dbReference type="InterPro" id="IPR027417">
    <property type="entry name" value="P-loop_NTPase"/>
</dbReference>
<dbReference type="Gene3D" id="3.40.50.300">
    <property type="entry name" value="P-loop containing nucleotide triphosphate hydrolases"/>
    <property type="match status" value="1"/>
</dbReference>
<feature type="region of interest" description="Disordered" evidence="1">
    <location>
        <begin position="40"/>
        <end position="75"/>
    </location>
</feature>
<accession>A0A6J5QTP5</accession>
<dbReference type="EMBL" id="LR797439">
    <property type="protein sequence ID" value="CAB4216927.1"/>
    <property type="molecule type" value="Genomic_DNA"/>
</dbReference>
<dbReference type="EMBL" id="LR797083">
    <property type="protein sequence ID" value="CAB4185927.1"/>
    <property type="molecule type" value="Genomic_DNA"/>
</dbReference>
<gene>
    <name evidence="2" type="ORF">UFOVP1143_10</name>
    <name evidence="3" type="ORF">UFOVP1504_4</name>
</gene>
<reference evidence="2" key="1">
    <citation type="submission" date="2020-05" db="EMBL/GenBank/DDBJ databases">
        <authorList>
            <person name="Chiriac C."/>
            <person name="Salcher M."/>
            <person name="Ghai R."/>
            <person name="Kavagutti S V."/>
        </authorList>
    </citation>
    <scope>NUCLEOTIDE SEQUENCE</scope>
</reference>
<proteinExistence type="predicted"/>